<protein>
    <submittedName>
        <fullName evidence="2">Uncharacterized protein</fullName>
    </submittedName>
</protein>
<dbReference type="OrthoDB" id="8241811at2"/>
<dbReference type="RefSeq" id="WP_092125205.1">
    <property type="nucleotide sequence ID" value="NZ_FNTH01000001.1"/>
</dbReference>
<evidence type="ECO:0000313" key="2">
    <source>
        <dbReference type="EMBL" id="SEE43794.1"/>
    </source>
</evidence>
<accession>A0A1H5IUE9</accession>
<proteinExistence type="predicted"/>
<evidence type="ECO:0000313" key="3">
    <source>
        <dbReference type="Proteomes" id="UP000198992"/>
    </source>
</evidence>
<organism evidence="2 3">
    <name type="scientific">Bradyrhizobium erythrophlei</name>
    <dbReference type="NCBI Taxonomy" id="1437360"/>
    <lineage>
        <taxon>Bacteria</taxon>
        <taxon>Pseudomonadati</taxon>
        <taxon>Pseudomonadota</taxon>
        <taxon>Alphaproteobacteria</taxon>
        <taxon>Hyphomicrobiales</taxon>
        <taxon>Nitrobacteraceae</taxon>
        <taxon>Bradyrhizobium</taxon>
    </lineage>
</organism>
<reference evidence="2 3" key="1">
    <citation type="submission" date="2016-10" db="EMBL/GenBank/DDBJ databases">
        <authorList>
            <person name="de Groot N.N."/>
        </authorList>
    </citation>
    <scope>NUCLEOTIDE SEQUENCE [LARGE SCALE GENOMIC DNA]</scope>
    <source>
        <strain evidence="2 3">MT12</strain>
    </source>
</reference>
<feature type="region of interest" description="Disordered" evidence="1">
    <location>
        <begin position="45"/>
        <end position="70"/>
    </location>
</feature>
<dbReference type="EMBL" id="FNTH01000001">
    <property type="protein sequence ID" value="SEE43794.1"/>
    <property type="molecule type" value="Genomic_DNA"/>
</dbReference>
<dbReference type="AlphaFoldDB" id="A0A1H5IUE9"/>
<sequence length="70" mass="7985">MKQHKVQHSHQPIEEALLATNQSLRNEVVALMLDIAALREIHERPGASRSFGMSREQNAPRVALRRVHHS</sequence>
<gene>
    <name evidence="2" type="ORF">SAMN05444164_8100</name>
</gene>
<evidence type="ECO:0000256" key="1">
    <source>
        <dbReference type="SAM" id="MobiDB-lite"/>
    </source>
</evidence>
<dbReference type="Proteomes" id="UP000198992">
    <property type="component" value="Unassembled WGS sequence"/>
</dbReference>
<name>A0A1H5IUE9_9BRAD</name>